<dbReference type="PANTHER" id="PTHR43133">
    <property type="entry name" value="RNA POLYMERASE ECF-TYPE SIGMA FACTO"/>
    <property type="match status" value="1"/>
</dbReference>
<gene>
    <name evidence="7" type="ORF">GCWU0000282_001244</name>
</gene>
<evidence type="ECO:0000313" key="7">
    <source>
        <dbReference type="EMBL" id="ESL03532.1"/>
    </source>
</evidence>
<dbReference type="InterPro" id="IPR014284">
    <property type="entry name" value="RNA_pol_sigma-70_dom"/>
</dbReference>
<evidence type="ECO:0000259" key="6">
    <source>
        <dbReference type="PROSITE" id="PS00622"/>
    </source>
</evidence>
<evidence type="ECO:0000313" key="8">
    <source>
        <dbReference type="Proteomes" id="UP000018227"/>
    </source>
</evidence>
<dbReference type="InterPro" id="IPR013324">
    <property type="entry name" value="RNA_pol_sigma_r3/r4-like"/>
</dbReference>
<dbReference type="HOGENOM" id="CLU_047691_3_1_9"/>
<dbReference type="SUPFAM" id="SSF88659">
    <property type="entry name" value="Sigma3 and sigma4 domains of RNA polymerase sigma factors"/>
    <property type="match status" value="1"/>
</dbReference>
<evidence type="ECO:0000256" key="5">
    <source>
        <dbReference type="ARBA" id="ARBA00023163"/>
    </source>
</evidence>
<proteinExistence type="inferred from homology"/>
<dbReference type="AlphaFoldDB" id="V2Y605"/>
<reference evidence="7 8" key="1">
    <citation type="submission" date="2013-06" db="EMBL/GenBank/DDBJ databases">
        <authorList>
            <person name="Weinstock G."/>
            <person name="Sodergren E."/>
            <person name="Clifton S."/>
            <person name="Fulton L."/>
            <person name="Fulton B."/>
            <person name="Courtney L."/>
            <person name="Fronick C."/>
            <person name="Harrison M."/>
            <person name="Strong C."/>
            <person name="Farmer C."/>
            <person name="Delahaunty K."/>
            <person name="Markovic C."/>
            <person name="Hall O."/>
            <person name="Minx P."/>
            <person name="Tomlinson C."/>
            <person name="Mitreva M."/>
            <person name="Nelson J."/>
            <person name="Hou S."/>
            <person name="Wollam A."/>
            <person name="Pepin K.H."/>
            <person name="Johnson M."/>
            <person name="Bhonagiri V."/>
            <person name="Nash W.E."/>
            <person name="Warren W."/>
            <person name="Chinwalla A."/>
            <person name="Mardis E.R."/>
            <person name="Wilson R.K."/>
        </authorList>
    </citation>
    <scope>NUCLEOTIDE SEQUENCE [LARGE SCALE GENOMIC DNA]</scope>
    <source>
        <strain evidence="7 8">ATCC 51271</strain>
    </source>
</reference>
<keyword evidence="3" id="KW-0731">Sigma factor</keyword>
<dbReference type="RefSeq" id="WP_023354124.1">
    <property type="nucleotide sequence ID" value="NZ_KI535367.1"/>
</dbReference>
<protein>
    <submittedName>
        <fullName evidence="7">Sigma-70 region 2</fullName>
    </submittedName>
</protein>
<evidence type="ECO:0000256" key="2">
    <source>
        <dbReference type="ARBA" id="ARBA00023015"/>
    </source>
</evidence>
<dbReference type="NCBIfam" id="TIGR02937">
    <property type="entry name" value="sigma70-ECF"/>
    <property type="match status" value="1"/>
</dbReference>
<dbReference type="Pfam" id="PF08281">
    <property type="entry name" value="Sigma70_r4_2"/>
    <property type="match status" value="1"/>
</dbReference>
<evidence type="ECO:0000256" key="4">
    <source>
        <dbReference type="ARBA" id="ARBA00023125"/>
    </source>
</evidence>
<dbReference type="STRING" id="592026.GCWU0000282_001244"/>
<dbReference type="SUPFAM" id="SSF88946">
    <property type="entry name" value="Sigma2 domain of RNA polymerase sigma factors"/>
    <property type="match status" value="1"/>
</dbReference>
<evidence type="ECO:0000256" key="1">
    <source>
        <dbReference type="ARBA" id="ARBA00010641"/>
    </source>
</evidence>
<comment type="similarity">
    <text evidence="1">Belongs to the sigma-70 factor family. ECF subfamily.</text>
</comment>
<dbReference type="InterPro" id="IPR013249">
    <property type="entry name" value="RNA_pol_sigma70_r4_t2"/>
</dbReference>
<dbReference type="InterPro" id="IPR000792">
    <property type="entry name" value="Tscrpt_reg_LuxR_C"/>
</dbReference>
<keyword evidence="5" id="KW-0804">Transcription</keyword>
<keyword evidence="2" id="KW-0805">Transcription regulation</keyword>
<keyword evidence="4" id="KW-0238">DNA-binding</keyword>
<dbReference type="CDD" id="cd06171">
    <property type="entry name" value="Sigma70_r4"/>
    <property type="match status" value="1"/>
</dbReference>
<keyword evidence="8" id="KW-1185">Reference proteome</keyword>
<dbReference type="PROSITE" id="PS00622">
    <property type="entry name" value="HTH_LUXR_1"/>
    <property type="match status" value="1"/>
</dbReference>
<dbReference type="InterPro" id="IPR013325">
    <property type="entry name" value="RNA_pol_sigma_r2"/>
</dbReference>
<dbReference type="Proteomes" id="UP000018227">
    <property type="component" value="Unassembled WGS sequence"/>
</dbReference>
<dbReference type="Gene3D" id="1.10.10.10">
    <property type="entry name" value="Winged helix-like DNA-binding domain superfamily/Winged helix DNA-binding domain"/>
    <property type="match status" value="1"/>
</dbReference>
<dbReference type="InterPro" id="IPR007627">
    <property type="entry name" value="RNA_pol_sigma70_r2"/>
</dbReference>
<organism evidence="7 8">
    <name type="scientific">Catonella morbi ATCC 51271</name>
    <dbReference type="NCBI Taxonomy" id="592026"/>
    <lineage>
        <taxon>Bacteria</taxon>
        <taxon>Bacillati</taxon>
        <taxon>Bacillota</taxon>
        <taxon>Clostridia</taxon>
        <taxon>Lachnospirales</taxon>
        <taxon>Lachnospiraceae</taxon>
        <taxon>Catonella</taxon>
    </lineage>
</organism>
<feature type="domain" description="HTH luxR-type" evidence="6">
    <location>
        <begin position="160"/>
        <end position="187"/>
    </location>
</feature>
<dbReference type="InterPro" id="IPR039425">
    <property type="entry name" value="RNA_pol_sigma-70-like"/>
</dbReference>
<dbReference type="eggNOG" id="COG1595">
    <property type="taxonomic scope" value="Bacteria"/>
</dbReference>
<dbReference type="GO" id="GO:0006352">
    <property type="term" value="P:DNA-templated transcription initiation"/>
    <property type="evidence" value="ECO:0007669"/>
    <property type="project" value="InterPro"/>
</dbReference>
<dbReference type="Pfam" id="PF04542">
    <property type="entry name" value="Sigma70_r2"/>
    <property type="match status" value="1"/>
</dbReference>
<dbReference type="EMBL" id="ACIL03000009">
    <property type="protein sequence ID" value="ESL03532.1"/>
    <property type="molecule type" value="Genomic_DNA"/>
</dbReference>
<dbReference type="PANTHER" id="PTHR43133:SF8">
    <property type="entry name" value="RNA POLYMERASE SIGMA FACTOR HI_1459-RELATED"/>
    <property type="match status" value="1"/>
</dbReference>
<accession>V2Y605</accession>
<dbReference type="GO" id="GO:0003677">
    <property type="term" value="F:DNA binding"/>
    <property type="evidence" value="ECO:0007669"/>
    <property type="project" value="UniProtKB-KW"/>
</dbReference>
<sequence>MELTSESFGLSLAEELIYRFKMAALKRAVILPFKKEENERALLNERAEQFMKKYGNQVLRMAYAYVHNMDEAEDILQETLIKILEVRLETDNEEYIKAYFLRTASNIAKNHISANKRHETDELNEELVAEEKTDLSFVWEAVKSLPDTQRDVIHLFYEEGYQTAEIADILGRKEATVRSDLKRAREKLKVILKEVYDFG</sequence>
<comment type="caution">
    <text evidence="7">The sequence shown here is derived from an EMBL/GenBank/DDBJ whole genome shotgun (WGS) entry which is preliminary data.</text>
</comment>
<name>V2Y605_9FIRM</name>
<dbReference type="Gene3D" id="1.10.1740.10">
    <property type="match status" value="1"/>
</dbReference>
<dbReference type="InterPro" id="IPR036388">
    <property type="entry name" value="WH-like_DNA-bd_sf"/>
</dbReference>
<evidence type="ECO:0000256" key="3">
    <source>
        <dbReference type="ARBA" id="ARBA00023082"/>
    </source>
</evidence>
<dbReference type="GO" id="GO:0016987">
    <property type="term" value="F:sigma factor activity"/>
    <property type="evidence" value="ECO:0007669"/>
    <property type="project" value="UniProtKB-KW"/>
</dbReference>